<reference evidence="4 5" key="1">
    <citation type="submission" date="2021-09" db="EMBL/GenBank/DDBJ databases">
        <title>Genomic insights and catalytic innovation underlie evolution of tropane alkaloids biosynthesis.</title>
        <authorList>
            <person name="Wang Y.-J."/>
            <person name="Tian T."/>
            <person name="Huang J.-P."/>
            <person name="Huang S.-X."/>
        </authorList>
    </citation>
    <scope>NUCLEOTIDE SEQUENCE [LARGE SCALE GENOMIC DNA]</scope>
    <source>
        <strain evidence="4">KIB-2018</strain>
        <tissue evidence="4">Leaf</tissue>
    </source>
</reference>
<gene>
    <name evidence="4" type="ORF">K2173_028545</name>
</gene>
<dbReference type="GO" id="GO:0051087">
    <property type="term" value="F:protein-folding chaperone binding"/>
    <property type="evidence" value="ECO:0007669"/>
    <property type="project" value="TreeGrafter"/>
</dbReference>
<name>A0AAV8U2F1_9ROSI</name>
<feature type="compositionally biased region" description="Low complexity" evidence="2">
    <location>
        <begin position="41"/>
        <end position="56"/>
    </location>
</feature>
<dbReference type="InterPro" id="IPR008971">
    <property type="entry name" value="HSP40/DnaJ_pept-bd"/>
</dbReference>
<comment type="caution">
    <text evidence="4">The sequence shown here is derived from an EMBL/GenBank/DDBJ whole genome shotgun (WGS) entry which is preliminary data.</text>
</comment>
<dbReference type="InterPro" id="IPR051339">
    <property type="entry name" value="DnaJ_subfamily_B"/>
</dbReference>
<dbReference type="Gene3D" id="2.60.260.20">
    <property type="entry name" value="Urease metallochaperone UreE, N-terminal domain"/>
    <property type="match status" value="2"/>
</dbReference>
<dbReference type="SUPFAM" id="SSF49493">
    <property type="entry name" value="HSP40/DnaJ peptide-binding domain"/>
    <property type="match status" value="2"/>
</dbReference>
<dbReference type="CDD" id="cd10747">
    <property type="entry name" value="DnaJ_C"/>
    <property type="match status" value="1"/>
</dbReference>
<keyword evidence="1" id="KW-0143">Chaperone</keyword>
<dbReference type="Pfam" id="PF01556">
    <property type="entry name" value="DnaJ_C"/>
    <property type="match status" value="1"/>
</dbReference>
<evidence type="ECO:0000256" key="2">
    <source>
        <dbReference type="SAM" id="MobiDB-lite"/>
    </source>
</evidence>
<protein>
    <recommendedName>
        <fullName evidence="3">Chaperone DnaJ C-terminal domain-containing protein</fullName>
    </recommendedName>
</protein>
<dbReference type="InterPro" id="IPR002939">
    <property type="entry name" value="DnaJ_C"/>
</dbReference>
<feature type="compositionally biased region" description="Low complexity" evidence="2">
    <location>
        <begin position="78"/>
        <end position="87"/>
    </location>
</feature>
<evidence type="ECO:0000313" key="4">
    <source>
        <dbReference type="EMBL" id="KAJ8773368.1"/>
    </source>
</evidence>
<sequence>MSRIHCCMYSARSKRHNKDKSPSPKASLKHKSLDNALSHIPSLSRNGSPRSSSPTPALVQKSMSRKSSELSTNGFPASLSRSVSRRSTTPIMFSNSSGMLKPPPIQKDLDCTLEELCYGCTKKVKVTRDVLTNTGQIAEEEEVLKIKVKPGWTKGTTISFEGMGNETLGCFPADINFVIAEKRHSLFRRDGDDLEIVVEIPLVKALTGCEISVPLLGGEEMSLRIDDVIYPGYQEVIEGQGMPSTKEQGKRGDLKVVFLVEFPAQLTDEQRSDIFSILAEDSC</sequence>
<dbReference type="Proteomes" id="UP001159364">
    <property type="component" value="Linkage Group LG02"/>
</dbReference>
<dbReference type="FunFam" id="2.60.260.20:FF:000006">
    <property type="entry name" value="DnaJ subfamily B member 13"/>
    <property type="match status" value="1"/>
</dbReference>
<dbReference type="GO" id="GO:0051082">
    <property type="term" value="F:unfolded protein binding"/>
    <property type="evidence" value="ECO:0007669"/>
    <property type="project" value="InterPro"/>
</dbReference>
<organism evidence="4 5">
    <name type="scientific">Erythroxylum novogranatense</name>
    <dbReference type="NCBI Taxonomy" id="1862640"/>
    <lineage>
        <taxon>Eukaryota</taxon>
        <taxon>Viridiplantae</taxon>
        <taxon>Streptophyta</taxon>
        <taxon>Embryophyta</taxon>
        <taxon>Tracheophyta</taxon>
        <taxon>Spermatophyta</taxon>
        <taxon>Magnoliopsida</taxon>
        <taxon>eudicotyledons</taxon>
        <taxon>Gunneridae</taxon>
        <taxon>Pentapetalae</taxon>
        <taxon>rosids</taxon>
        <taxon>fabids</taxon>
        <taxon>Malpighiales</taxon>
        <taxon>Erythroxylaceae</taxon>
        <taxon>Erythroxylum</taxon>
    </lineage>
</organism>
<dbReference type="PANTHER" id="PTHR24078">
    <property type="entry name" value="DNAJ HOMOLOG SUBFAMILY C MEMBER"/>
    <property type="match status" value="1"/>
</dbReference>
<evidence type="ECO:0000313" key="5">
    <source>
        <dbReference type="Proteomes" id="UP001159364"/>
    </source>
</evidence>
<keyword evidence="5" id="KW-1185">Reference proteome</keyword>
<evidence type="ECO:0000259" key="3">
    <source>
        <dbReference type="Pfam" id="PF01556"/>
    </source>
</evidence>
<dbReference type="GO" id="GO:0005829">
    <property type="term" value="C:cytosol"/>
    <property type="evidence" value="ECO:0007669"/>
    <property type="project" value="TreeGrafter"/>
</dbReference>
<dbReference type="FunFam" id="2.60.260.20:FF:000015">
    <property type="entry name" value="Heat shock protein 40"/>
    <property type="match status" value="1"/>
</dbReference>
<dbReference type="EMBL" id="JAIWQS010000002">
    <property type="protein sequence ID" value="KAJ8773368.1"/>
    <property type="molecule type" value="Genomic_DNA"/>
</dbReference>
<dbReference type="AlphaFoldDB" id="A0AAV8U2F1"/>
<dbReference type="GO" id="GO:0006457">
    <property type="term" value="P:protein folding"/>
    <property type="evidence" value="ECO:0007669"/>
    <property type="project" value="InterPro"/>
</dbReference>
<feature type="domain" description="Chaperone DnaJ C-terminal" evidence="3">
    <location>
        <begin position="105"/>
        <end position="263"/>
    </location>
</feature>
<evidence type="ECO:0000256" key="1">
    <source>
        <dbReference type="ARBA" id="ARBA00023186"/>
    </source>
</evidence>
<feature type="region of interest" description="Disordered" evidence="2">
    <location>
        <begin position="1"/>
        <end position="88"/>
    </location>
</feature>
<accession>A0AAV8U2F1</accession>
<proteinExistence type="predicted"/>
<dbReference type="PANTHER" id="PTHR24078:SF574">
    <property type="entry name" value="CHAPERONE DNAJ C-TERMINAL DOMAIN-CONTAINING PROTEIN"/>
    <property type="match status" value="1"/>
</dbReference>